<name>A0A0A3IXI0_9BACL</name>
<gene>
    <name evidence="4" type="ORF">CD30_17000</name>
</gene>
<evidence type="ECO:0008006" key="6">
    <source>
        <dbReference type="Google" id="ProtNLM"/>
    </source>
</evidence>
<dbReference type="PROSITE" id="PS01125">
    <property type="entry name" value="ROK"/>
    <property type="match status" value="1"/>
</dbReference>
<dbReference type="Pfam" id="PF00480">
    <property type="entry name" value="ROK"/>
    <property type="match status" value="1"/>
</dbReference>
<dbReference type="AlphaFoldDB" id="A0A0A3IXI0"/>
<evidence type="ECO:0000256" key="3">
    <source>
        <dbReference type="ARBA" id="ARBA00022629"/>
    </source>
</evidence>
<reference evidence="4 5" key="1">
    <citation type="submission" date="2014-02" db="EMBL/GenBank/DDBJ databases">
        <title>Draft genome sequence of Lysinibacillus massiliensis CCUG 49529.</title>
        <authorList>
            <person name="Zhang F."/>
            <person name="Wang G."/>
            <person name="Zhang L."/>
        </authorList>
    </citation>
    <scope>NUCLEOTIDE SEQUENCE [LARGE SCALE GENOMIC DNA]</scope>
    <source>
        <strain evidence="4 5">CCUG 49529</strain>
    </source>
</reference>
<dbReference type="RefSeq" id="WP_036179277.1">
    <property type="nucleotide sequence ID" value="NZ_AVCZ01000047.1"/>
</dbReference>
<dbReference type="Gene3D" id="3.30.420.40">
    <property type="match status" value="2"/>
</dbReference>
<dbReference type="EMBL" id="JPVQ01000047">
    <property type="protein sequence ID" value="KGR89406.1"/>
    <property type="molecule type" value="Genomic_DNA"/>
</dbReference>
<dbReference type="InterPro" id="IPR000600">
    <property type="entry name" value="ROK"/>
</dbReference>
<dbReference type="eggNOG" id="COG1940">
    <property type="taxonomic scope" value="Bacteria"/>
</dbReference>
<dbReference type="Proteomes" id="UP000030595">
    <property type="component" value="Unassembled WGS sequence"/>
</dbReference>
<keyword evidence="3" id="KW-0119">Carbohydrate metabolism</keyword>
<comment type="function">
    <text evidence="1">Transcriptional repressor of xylose-utilizing enzymes.</text>
</comment>
<comment type="caution">
    <text evidence="4">The sequence shown here is derived from an EMBL/GenBank/DDBJ whole genome shotgun (WGS) entry which is preliminary data.</text>
</comment>
<dbReference type="Gene3D" id="1.10.10.10">
    <property type="entry name" value="Winged helix-like DNA-binding domain superfamily/Winged helix DNA-binding domain"/>
    <property type="match status" value="1"/>
</dbReference>
<protein>
    <recommendedName>
        <fullName evidence="6">ROK family protein</fullName>
    </recommendedName>
</protein>
<dbReference type="GO" id="GO:0042732">
    <property type="term" value="P:D-xylose metabolic process"/>
    <property type="evidence" value="ECO:0007669"/>
    <property type="project" value="UniProtKB-KW"/>
</dbReference>
<dbReference type="SUPFAM" id="SSF53067">
    <property type="entry name" value="Actin-like ATPase domain"/>
    <property type="match status" value="1"/>
</dbReference>
<dbReference type="PANTHER" id="PTHR18964:SF149">
    <property type="entry name" value="BIFUNCTIONAL UDP-N-ACETYLGLUCOSAMINE 2-EPIMERASE_N-ACETYLMANNOSAMINE KINASE"/>
    <property type="match status" value="1"/>
</dbReference>
<dbReference type="CDD" id="cd24076">
    <property type="entry name" value="ASKHA_ATPase_ROK_BsXylR-like"/>
    <property type="match status" value="1"/>
</dbReference>
<dbReference type="SUPFAM" id="SSF46785">
    <property type="entry name" value="Winged helix' DNA-binding domain"/>
    <property type="match status" value="1"/>
</dbReference>
<evidence type="ECO:0000313" key="5">
    <source>
        <dbReference type="Proteomes" id="UP000030595"/>
    </source>
</evidence>
<proteinExistence type="inferred from homology"/>
<dbReference type="InterPro" id="IPR043129">
    <property type="entry name" value="ATPase_NBD"/>
</dbReference>
<organism evidence="4 5">
    <name type="scientific">Ureibacillus massiliensis 4400831 = CIP 108448 = CCUG 49529</name>
    <dbReference type="NCBI Taxonomy" id="1211035"/>
    <lineage>
        <taxon>Bacteria</taxon>
        <taxon>Bacillati</taxon>
        <taxon>Bacillota</taxon>
        <taxon>Bacilli</taxon>
        <taxon>Bacillales</taxon>
        <taxon>Caryophanaceae</taxon>
        <taxon>Ureibacillus</taxon>
    </lineage>
</organism>
<sequence>MSWNQKIGKKLNKELILQQVLLKSHISRNEIIENTNLKKATVANLVKELIEEQFIVEAGKEESTGGRRSSLLKLNERAGYALGIDIGVNYLRGIVTNLDGEIVFDIQQEITDNAFENYFKKIIQMIQLLTEEVPKSPYHIIGLGVAVPGTIAMDGTIIHAPNLRWQNIDLVQQLKSYVDYPLYISNEANAGAFAEFSFIHNMQHQNMLFVSIGYGIGVGIIINGELYHGELGFSGENGHMIIQMDGKTCKCGRIGCWEAYASEYAFIQEAEKALNVTDMSIEKILPLYANDHNLQKVFTDIGHYIAIGLMNLIYTFNPSKIVIGNRITLLQNYIKKEIFHKFNSQSSSSYIMDQTEIEFSTLQDKAIVVGAALIAINQFLQPSKLGS</sequence>
<evidence type="ECO:0000256" key="1">
    <source>
        <dbReference type="ARBA" id="ARBA00002486"/>
    </source>
</evidence>
<evidence type="ECO:0000313" key="4">
    <source>
        <dbReference type="EMBL" id="KGR89406.1"/>
    </source>
</evidence>
<accession>A0A0A3IXI0</accession>
<comment type="similarity">
    <text evidence="2">Belongs to the ROK (NagC/XylR) family.</text>
</comment>
<keyword evidence="5" id="KW-1185">Reference proteome</keyword>
<dbReference type="InterPro" id="IPR036390">
    <property type="entry name" value="WH_DNA-bd_sf"/>
</dbReference>
<keyword evidence="3" id="KW-0859">Xylose metabolism</keyword>
<dbReference type="PANTHER" id="PTHR18964">
    <property type="entry name" value="ROK (REPRESSOR, ORF, KINASE) FAMILY"/>
    <property type="match status" value="1"/>
</dbReference>
<dbReference type="InterPro" id="IPR049874">
    <property type="entry name" value="ROK_cs"/>
</dbReference>
<evidence type="ECO:0000256" key="2">
    <source>
        <dbReference type="ARBA" id="ARBA00006479"/>
    </source>
</evidence>
<dbReference type="InterPro" id="IPR036388">
    <property type="entry name" value="WH-like_DNA-bd_sf"/>
</dbReference>